<feature type="domain" description="DUF4062" evidence="1">
    <location>
        <begin position="15"/>
        <end position="99"/>
    </location>
</feature>
<dbReference type="RefSeq" id="WP_013269414.1">
    <property type="nucleotide sequence ID" value="NC_014375.1"/>
</dbReference>
<dbReference type="STRING" id="633149.Bresu_2002"/>
<dbReference type="SUPFAM" id="SSF52540">
    <property type="entry name" value="P-loop containing nucleoside triphosphate hydrolases"/>
    <property type="match status" value="1"/>
</dbReference>
<dbReference type="KEGG" id="bsb:Bresu_2002"/>
<gene>
    <name evidence="2" type="ordered locus">Bresu_2002</name>
</gene>
<name>D9QI55_BRESC</name>
<evidence type="ECO:0000313" key="3">
    <source>
        <dbReference type="Proteomes" id="UP000002696"/>
    </source>
</evidence>
<dbReference type="HOGENOM" id="CLU_274481_0_0_5"/>
<keyword evidence="3" id="KW-1185">Reference proteome</keyword>
<dbReference type="AlphaFoldDB" id="D9QI55"/>
<dbReference type="eggNOG" id="COG0457">
    <property type="taxonomic scope" value="Bacteria"/>
</dbReference>
<dbReference type="Proteomes" id="UP000002696">
    <property type="component" value="Chromosome"/>
</dbReference>
<protein>
    <recommendedName>
        <fullName evidence="1">DUF4062 domain-containing protein</fullName>
    </recommendedName>
</protein>
<dbReference type="Gene3D" id="1.25.40.10">
    <property type="entry name" value="Tetratricopeptide repeat domain"/>
    <property type="match status" value="1"/>
</dbReference>
<sequence length="1167" mass="126490">MPDPVTTLSDQDRLKVFISSTITECAAERLAARAGVQATNNEPILFEHLGARAHPPRDLYLSRLRSSQIVVAIYRDSYGWIDEQGGMTVSGLEDEYRHARQWGKPVLAYVRKDGSARTAELTALVQDILAGDLTVSFYEEADELADRIRDDLTALVTQRFLDTSTQDAALLETSRAKSGPRNLAGGLVPRPNVMSAISQGLSTARVVQLVGPAGSGKSVALAEYASQSNSALVNATYLSPKELFGVLANLFAGRVAGDALQFATLDGARDAFSDGWRAGGTATVLVDDPKDAQILLEAIPPELTELGPRLVLASREPYLAEATSIVEMGSLSDEQIRDWLGPARFRALVRSGALQSAHGQPLRIRQLAFESATATQAFTSLEPTARELLSYVVIAGFPLTLEQLLELRADPSCRPDELADEMARISALVADTSMGYVVVHDEVRRELLALVQASQQRYRFAATRLGRQLADGGAMVRAFEVLDPIGGDPDGELLEAAAYEAGRSGDQKTSLALQLKLRERALGHADRSEALYWALALSQTAEAIGDLDLARTQLEDAERLAETMDENTALRVRETRLGFDARRTLSPSVVEAIQALHETAKAKGNLSVAGRTATELCVIFMGTQDYPAAEAYARYARDTFRDLGDAYGVEIASRNLAAAILMQADREEEADAIVRGLSANVDPSARQRHRAWLCNLLVRKLRRSGQTAEALERAEEAISIGEALGDRTLIAVNQTSKANVKSDLDDYPGAIGDYEAAAGNARSCGRPDLEAHASYLRAQIYNEWPDDEGRPKDAAVLAEESARHAVDLVRGTVARDHLSRALEALGDALLAQGRRMEAAEAQFEAAEIIVTLQRWGRLEGVFMTALWNTIDDDPDAYICGIRRVFGLAPESKSDGALTARMFSTLSDVMPAIPAAIALPFYGAHMRAMFEELPPPVRRNLFIRQVEAIVNAFRPSAAPEPWQILYPSMTVAAVGAEMLTAADLTIIAEAVSDVVPGLHHRSIPDAGLHWVVELEMAEPVILSITAMDEQPEITFAAMALAFFLKGFEGELRKKVFGTLKPRPELCIYVVDLAEAPNDIAQPVRDAIGERSSMVSRQTDPALEPPAPTAVFIAEDFVEGLTVGQGRGGSLQVLLGYGVLEIVYSLLRGEVEHSVLSPKLVELVKTSIS</sequence>
<evidence type="ECO:0000259" key="1">
    <source>
        <dbReference type="Pfam" id="PF13271"/>
    </source>
</evidence>
<dbReference type="OrthoDB" id="9812579at2"/>
<dbReference type="InParanoid" id="D9QI55"/>
<dbReference type="EMBL" id="CP002102">
    <property type="protein sequence ID" value="ADL01313.1"/>
    <property type="molecule type" value="Genomic_DNA"/>
</dbReference>
<accession>D9QI55</accession>
<dbReference type="SUPFAM" id="SSF48452">
    <property type="entry name" value="TPR-like"/>
    <property type="match status" value="1"/>
</dbReference>
<organism evidence="2 3">
    <name type="scientific">Brevundimonas subvibrioides (strain ATCC 15264 / DSM 4735 / LMG 14903 / NBRC 16000 / CB 81)</name>
    <name type="common">Caulobacter subvibrioides</name>
    <dbReference type="NCBI Taxonomy" id="633149"/>
    <lineage>
        <taxon>Bacteria</taxon>
        <taxon>Pseudomonadati</taxon>
        <taxon>Pseudomonadota</taxon>
        <taxon>Alphaproteobacteria</taxon>
        <taxon>Caulobacterales</taxon>
        <taxon>Caulobacteraceae</taxon>
        <taxon>Brevundimonas</taxon>
    </lineage>
</organism>
<dbReference type="BioCyc" id="BSUB633149:G1GM8-2000-MONOMER"/>
<dbReference type="InterPro" id="IPR011990">
    <property type="entry name" value="TPR-like_helical_dom_sf"/>
</dbReference>
<dbReference type="InterPro" id="IPR025139">
    <property type="entry name" value="DUF4062"/>
</dbReference>
<reference evidence="3" key="1">
    <citation type="journal article" date="2011" name="J. Bacteriol.">
        <title>Genome sequences of eight morphologically diverse alphaproteobacteria.</title>
        <authorList>
            <consortium name="US DOE Joint Genome Institute"/>
            <person name="Brown P.J."/>
            <person name="Kysela D.T."/>
            <person name="Buechlein A."/>
            <person name="Hemmerich C."/>
            <person name="Brun Y.V."/>
        </authorList>
    </citation>
    <scope>NUCLEOTIDE SEQUENCE [LARGE SCALE GENOMIC DNA]</scope>
    <source>
        <strain evidence="3">ATCC 15264 / DSM 4735 / LMG 14903 / NBRC 16000 / CB 81</strain>
    </source>
</reference>
<evidence type="ECO:0000313" key="2">
    <source>
        <dbReference type="EMBL" id="ADL01313.1"/>
    </source>
</evidence>
<dbReference type="Pfam" id="PF13271">
    <property type="entry name" value="DUF4062"/>
    <property type="match status" value="1"/>
</dbReference>
<proteinExistence type="predicted"/>
<dbReference type="InterPro" id="IPR027417">
    <property type="entry name" value="P-loop_NTPase"/>
</dbReference>